<dbReference type="Proteomes" id="UP001295794">
    <property type="component" value="Unassembled WGS sequence"/>
</dbReference>
<comment type="caution">
    <text evidence="2">The sequence shown here is derived from an EMBL/GenBank/DDBJ whole genome shotgun (WGS) entry which is preliminary data.</text>
</comment>
<organism evidence="2 3">
    <name type="scientific">Mycena citricolor</name>
    <dbReference type="NCBI Taxonomy" id="2018698"/>
    <lineage>
        <taxon>Eukaryota</taxon>
        <taxon>Fungi</taxon>
        <taxon>Dikarya</taxon>
        <taxon>Basidiomycota</taxon>
        <taxon>Agaricomycotina</taxon>
        <taxon>Agaricomycetes</taxon>
        <taxon>Agaricomycetidae</taxon>
        <taxon>Agaricales</taxon>
        <taxon>Marasmiineae</taxon>
        <taxon>Mycenaceae</taxon>
        <taxon>Mycena</taxon>
    </lineage>
</organism>
<feature type="region of interest" description="Disordered" evidence="1">
    <location>
        <begin position="138"/>
        <end position="198"/>
    </location>
</feature>
<dbReference type="EMBL" id="CAVNYO010000399">
    <property type="protein sequence ID" value="CAK5273721.1"/>
    <property type="molecule type" value="Genomic_DNA"/>
</dbReference>
<evidence type="ECO:0000256" key="1">
    <source>
        <dbReference type="SAM" id="MobiDB-lite"/>
    </source>
</evidence>
<dbReference type="AlphaFoldDB" id="A0AAD2HF10"/>
<evidence type="ECO:0000313" key="3">
    <source>
        <dbReference type="Proteomes" id="UP001295794"/>
    </source>
</evidence>
<proteinExistence type="predicted"/>
<feature type="compositionally biased region" description="Acidic residues" evidence="1">
    <location>
        <begin position="164"/>
        <end position="198"/>
    </location>
</feature>
<reference evidence="2" key="1">
    <citation type="submission" date="2023-11" db="EMBL/GenBank/DDBJ databases">
        <authorList>
            <person name="De Vega J J."/>
            <person name="De Vega J J."/>
        </authorList>
    </citation>
    <scope>NUCLEOTIDE SEQUENCE</scope>
</reference>
<feature type="compositionally biased region" description="Low complexity" evidence="1">
    <location>
        <begin position="139"/>
        <end position="157"/>
    </location>
</feature>
<evidence type="ECO:0000313" key="2">
    <source>
        <dbReference type="EMBL" id="CAK5273721.1"/>
    </source>
</evidence>
<sequence length="198" mass="21768">MTDLTYCYLHMSHYDLMVIDTLETTEYLRGDPIVDGKPTHLDIPVHMVPPDPETSEVLPSQAHPSYPYGDPTDPKHPASRPRPPYDPQSRALYEDMGYAGGGVNGAFRWRDLALSELLPLDPAKEEAVRAIEARKMASGATATAGVPQAGAGAQEPAQEQDRTIDEEDAEDDEDENAEDEEEEDGEGDAEEEDEEEQG</sequence>
<name>A0AAD2HF10_9AGAR</name>
<accession>A0AAD2HF10</accession>
<feature type="region of interest" description="Disordered" evidence="1">
    <location>
        <begin position="47"/>
        <end position="92"/>
    </location>
</feature>
<keyword evidence="3" id="KW-1185">Reference proteome</keyword>
<gene>
    <name evidence="2" type="ORF">MYCIT1_LOCUS20378</name>
</gene>
<protein>
    <submittedName>
        <fullName evidence="2">Uncharacterized protein</fullName>
    </submittedName>
</protein>